<dbReference type="Proteomes" id="UP000435910">
    <property type="component" value="Unassembled WGS sequence"/>
</dbReference>
<dbReference type="InterPro" id="IPR036291">
    <property type="entry name" value="NAD(P)-bd_dom_sf"/>
</dbReference>
<accession>A0A8B5Y973</accession>
<comment type="similarity">
    <text evidence="1">Belongs to the NAD(P)-dependent epimerase/dehydratase family.</text>
</comment>
<dbReference type="PANTHER" id="PTHR43000">
    <property type="entry name" value="DTDP-D-GLUCOSE 4,6-DEHYDRATASE-RELATED"/>
    <property type="match status" value="1"/>
</dbReference>
<dbReference type="SUPFAM" id="SSF51735">
    <property type="entry name" value="NAD(P)-binding Rossmann-fold domains"/>
    <property type="match status" value="1"/>
</dbReference>
<feature type="domain" description="NAD-dependent epimerase/dehydratase" evidence="2">
    <location>
        <begin position="25"/>
        <end position="263"/>
    </location>
</feature>
<evidence type="ECO:0000256" key="1">
    <source>
        <dbReference type="ARBA" id="ARBA00007637"/>
    </source>
</evidence>
<evidence type="ECO:0000313" key="3">
    <source>
        <dbReference type="EMBL" id="TWL24230.1"/>
    </source>
</evidence>
<evidence type="ECO:0000259" key="2">
    <source>
        <dbReference type="Pfam" id="PF01370"/>
    </source>
</evidence>
<protein>
    <submittedName>
        <fullName evidence="3">dTDP-glucose 4,6-dehydratase 2</fullName>
    </submittedName>
</protein>
<dbReference type="EMBL" id="NILC01000027">
    <property type="protein sequence ID" value="TWL24230.1"/>
    <property type="molecule type" value="Genomic_DNA"/>
</dbReference>
<reference evidence="3 4" key="1">
    <citation type="submission" date="2019-06" db="EMBL/GenBank/DDBJ databases">
        <title>Genome sequence analysis of &gt;100 Bacillus licheniformis strains suggests intrinsic resistance to this species.</title>
        <authorList>
            <person name="Wels M."/>
            <person name="Siezen R.J."/>
            <person name="Johansen E."/>
            <person name="Stuer-Lauridsen B."/>
            <person name="Bjerre K."/>
            <person name="Nielsen B.K.K."/>
        </authorList>
    </citation>
    <scope>NUCLEOTIDE SEQUENCE [LARGE SCALE GENOMIC DNA]</scope>
    <source>
        <strain evidence="3 4">BAC-16736</strain>
    </source>
</reference>
<comment type="caution">
    <text evidence="3">The sequence shown here is derived from an EMBL/GenBank/DDBJ whole genome shotgun (WGS) entry which is preliminary data.</text>
</comment>
<organism evidence="3 4">
    <name type="scientific">Bacillus licheniformis</name>
    <dbReference type="NCBI Taxonomy" id="1402"/>
    <lineage>
        <taxon>Bacteria</taxon>
        <taxon>Bacillati</taxon>
        <taxon>Bacillota</taxon>
        <taxon>Bacilli</taxon>
        <taxon>Bacillales</taxon>
        <taxon>Bacillaceae</taxon>
        <taxon>Bacillus</taxon>
    </lineage>
</organism>
<dbReference type="Gene3D" id="3.40.50.720">
    <property type="entry name" value="NAD(P)-binding Rossmann-like Domain"/>
    <property type="match status" value="1"/>
</dbReference>
<gene>
    <name evidence="3" type="ORF">CHCC16736_1031</name>
</gene>
<dbReference type="Pfam" id="PF01370">
    <property type="entry name" value="Epimerase"/>
    <property type="match status" value="1"/>
</dbReference>
<evidence type="ECO:0000313" key="4">
    <source>
        <dbReference type="Proteomes" id="UP000435910"/>
    </source>
</evidence>
<dbReference type="InterPro" id="IPR001509">
    <property type="entry name" value="Epimerase_deHydtase"/>
</dbReference>
<sequence>MYVKKTKQAGEQLMSNMTELSGQHIFITGGAGFIGSSLIGKLIERNSVTVYDNFSRDSLRYKPYRDHPHLKVVQGDILDLNALKKAIQGASHIVHAAGIAGIDTVIQNPVKTMQVNMIGSANLLESAAGLTECKRVVCFSTSEVFGQIAFRARETSHTVLGAVGEARWTYAVSKLAEEHMAYAYFKELGLPTVTVRPFNVYGPEQVGEGAIKTMVHRALLDEPIYIHGDGTQIRAWCYVDDMIDGILRCLTMKEAVGESFNIGNERTVITVYGLASTIIRVLGSKSQIFFGEKKEADIELRIPQVNKAKEMLGFSAKVDLEEGIRRTAESIKKNLEQ</sequence>
<proteinExistence type="inferred from homology"/>
<name>A0A8B5Y973_BACLI</name>
<dbReference type="AlphaFoldDB" id="A0A8B5Y973"/>